<gene>
    <name evidence="3" type="ORF">Ahy_Scaffold6g108083</name>
</gene>
<feature type="compositionally biased region" description="Basic and acidic residues" evidence="1">
    <location>
        <begin position="222"/>
        <end position="233"/>
    </location>
</feature>
<comment type="caution">
    <text evidence="3">The sequence shown here is derived from an EMBL/GenBank/DDBJ whole genome shotgun (WGS) entry which is preliminary data.</text>
</comment>
<proteinExistence type="predicted"/>
<dbReference type="EMBL" id="SDMP01000026">
    <property type="protein sequence ID" value="RYQ79348.1"/>
    <property type="molecule type" value="Genomic_DNA"/>
</dbReference>
<keyword evidence="4" id="KW-1185">Reference proteome</keyword>
<protein>
    <recommendedName>
        <fullName evidence="2">PB1-like domain-containing protein</fullName>
    </recommendedName>
</protein>
<dbReference type="Proteomes" id="UP000289738">
    <property type="component" value="Unassembled WGS sequence"/>
</dbReference>
<evidence type="ECO:0000256" key="1">
    <source>
        <dbReference type="SAM" id="MobiDB-lite"/>
    </source>
</evidence>
<evidence type="ECO:0000313" key="3">
    <source>
        <dbReference type="EMBL" id="RYQ79348.1"/>
    </source>
</evidence>
<name>A0A444WPU2_ARAHY</name>
<organism evidence="3 4">
    <name type="scientific">Arachis hypogaea</name>
    <name type="common">Peanut</name>
    <dbReference type="NCBI Taxonomy" id="3818"/>
    <lineage>
        <taxon>Eukaryota</taxon>
        <taxon>Viridiplantae</taxon>
        <taxon>Streptophyta</taxon>
        <taxon>Embryophyta</taxon>
        <taxon>Tracheophyta</taxon>
        <taxon>Spermatophyta</taxon>
        <taxon>Magnoliopsida</taxon>
        <taxon>eudicotyledons</taxon>
        <taxon>Gunneridae</taxon>
        <taxon>Pentapetalae</taxon>
        <taxon>rosids</taxon>
        <taxon>fabids</taxon>
        <taxon>Fabales</taxon>
        <taxon>Fabaceae</taxon>
        <taxon>Papilionoideae</taxon>
        <taxon>50 kb inversion clade</taxon>
        <taxon>dalbergioids sensu lato</taxon>
        <taxon>Dalbergieae</taxon>
        <taxon>Pterocarpus clade</taxon>
        <taxon>Arachis</taxon>
    </lineage>
</organism>
<evidence type="ECO:0000313" key="4">
    <source>
        <dbReference type="Proteomes" id="UP000289738"/>
    </source>
</evidence>
<feature type="region of interest" description="Disordered" evidence="1">
    <location>
        <begin position="198"/>
        <end position="233"/>
    </location>
</feature>
<dbReference type="InterPro" id="IPR058594">
    <property type="entry name" value="PB1-like_dom_pln"/>
</dbReference>
<dbReference type="Pfam" id="PF26130">
    <property type="entry name" value="PB1-like"/>
    <property type="match status" value="1"/>
</dbReference>
<reference evidence="3 4" key="1">
    <citation type="submission" date="2019-01" db="EMBL/GenBank/DDBJ databases">
        <title>Sequencing of cultivated peanut Arachis hypogaea provides insights into genome evolution and oil improvement.</title>
        <authorList>
            <person name="Chen X."/>
        </authorList>
    </citation>
    <scope>NUCLEOTIDE SEQUENCE [LARGE SCALE GENOMIC DNA]</scope>
    <source>
        <strain evidence="4">cv. Fuhuasheng</strain>
        <tissue evidence="3">Leaves</tissue>
    </source>
</reference>
<accession>A0A444WPU2</accession>
<dbReference type="AlphaFoldDB" id="A0A444WPU2"/>
<sequence length="433" mass="50471">MWRMNCHVDILLNDIIEGEECPKCVKRHRSTASSPLNKQFLMFETDSGENVIYTSGLYDEWVGVDENYFDMFAVTSYYRKLRYDKAEACWFLDPKDGLEFSLRRLQVDQDLINMIRHCHENNNVIHVYFEHGPLVPDIIDVMEFSETKDDNDHAIGRKVGMEGMEEVRVEINKEPVHLNIDSSSYSYRRHLYKPHMPLECVNSNSNNDDDVGPSSDRRTRKAGNDNDKCKKKATDDEDVLCPLQWMHLIMQMSWKSDELKTPSDSEDNADPAVNPSSMMLPGSNIKGVRNYTLQKARGVRYKKNDTTRCRVNGCFKTFNDDHTCERTFKNRCATRSWITDILIKKVRKLPTFRHYEGLPCCHAIAVISVMNGRPENYVHAWLTMGSYNKTYEYHINLVRGQELWETSQYLHCLPPVRSKPRGRPSHYARKKCT</sequence>
<feature type="region of interest" description="Disordered" evidence="1">
    <location>
        <begin position="256"/>
        <end position="281"/>
    </location>
</feature>
<feature type="domain" description="PB1-like" evidence="2">
    <location>
        <begin position="43"/>
        <end position="131"/>
    </location>
</feature>
<evidence type="ECO:0000259" key="2">
    <source>
        <dbReference type="Pfam" id="PF26130"/>
    </source>
</evidence>